<evidence type="ECO:0000313" key="2">
    <source>
        <dbReference type="Proteomes" id="UP000008022"/>
    </source>
</evidence>
<dbReference type="AlphaFoldDB" id="A0A0E0QI24"/>
<sequence>MWMRWRVWLRRGMTACETSWTFPWSLMWDVGESLAVPLASSTTTTLMGAVNLLGGVVKTLFRFRTSGGDVTRRVLLGGVASEEFLCIDDRGWSFSVQKLSYFGVRRGLRLLGSASFLWWATRSSVASADEVGAAR</sequence>
<reference evidence="2" key="1">
    <citation type="submission" date="2013-06" db="EMBL/GenBank/DDBJ databases">
        <authorList>
            <person name="Zhao Q."/>
        </authorList>
    </citation>
    <scope>NUCLEOTIDE SEQUENCE</scope>
    <source>
        <strain evidence="2">cv. W1943</strain>
    </source>
</reference>
<protein>
    <submittedName>
        <fullName evidence="1">Uncharacterized protein</fullName>
    </submittedName>
</protein>
<name>A0A0E0QI24_ORYRU</name>
<accession>A0A0E0QI24</accession>
<proteinExistence type="predicted"/>
<dbReference type="Gramene" id="ORUFI08G13920.1">
    <property type="protein sequence ID" value="ORUFI08G13920.1"/>
    <property type="gene ID" value="ORUFI08G13920"/>
</dbReference>
<organism evidence="1 2">
    <name type="scientific">Oryza rufipogon</name>
    <name type="common">Brownbeard rice</name>
    <name type="synonym">Asian wild rice</name>
    <dbReference type="NCBI Taxonomy" id="4529"/>
    <lineage>
        <taxon>Eukaryota</taxon>
        <taxon>Viridiplantae</taxon>
        <taxon>Streptophyta</taxon>
        <taxon>Embryophyta</taxon>
        <taxon>Tracheophyta</taxon>
        <taxon>Spermatophyta</taxon>
        <taxon>Magnoliopsida</taxon>
        <taxon>Liliopsida</taxon>
        <taxon>Poales</taxon>
        <taxon>Poaceae</taxon>
        <taxon>BOP clade</taxon>
        <taxon>Oryzoideae</taxon>
        <taxon>Oryzeae</taxon>
        <taxon>Oryzinae</taxon>
        <taxon>Oryza</taxon>
    </lineage>
</organism>
<dbReference type="EnsemblPlants" id="ORUFI08G13920.1">
    <property type="protein sequence ID" value="ORUFI08G13920.1"/>
    <property type="gene ID" value="ORUFI08G13920"/>
</dbReference>
<dbReference type="Proteomes" id="UP000008022">
    <property type="component" value="Unassembled WGS sequence"/>
</dbReference>
<reference evidence="1" key="2">
    <citation type="submission" date="2015-06" db="UniProtKB">
        <authorList>
            <consortium name="EnsemblPlants"/>
        </authorList>
    </citation>
    <scope>IDENTIFICATION</scope>
</reference>
<evidence type="ECO:0000313" key="1">
    <source>
        <dbReference type="EnsemblPlants" id="ORUFI08G13920.1"/>
    </source>
</evidence>
<dbReference type="HOGENOM" id="CLU_1889187_0_0_1"/>
<keyword evidence="2" id="KW-1185">Reference proteome</keyword>